<accession>A0A8J5IJ09</accession>
<sequence length="118" mass="13058">MLGSTRSWGTENHDAGSYLAIIQQSLESLGDALRDMLLQIQYLATSTVSKTCGAIFAAWLNWSSWVSRVGGSANKELGCAAAYCWKYGWIKIHQSNTFEIFKLKLGNLPMVSPPVRRS</sequence>
<proteinExistence type="predicted"/>
<evidence type="ECO:0000313" key="2">
    <source>
        <dbReference type="Proteomes" id="UP000709295"/>
    </source>
</evidence>
<dbReference type="EMBL" id="JAENGY010002004">
    <property type="protein sequence ID" value="KAG6945843.1"/>
    <property type="molecule type" value="Genomic_DNA"/>
</dbReference>
<comment type="caution">
    <text evidence="1">The sequence shown here is derived from an EMBL/GenBank/DDBJ whole genome shotgun (WGS) entry which is preliminary data.</text>
</comment>
<protein>
    <submittedName>
        <fullName evidence="1">Uncharacterized protein</fullName>
    </submittedName>
</protein>
<organism evidence="1 2">
    <name type="scientific">Phytophthora aleatoria</name>
    <dbReference type="NCBI Taxonomy" id="2496075"/>
    <lineage>
        <taxon>Eukaryota</taxon>
        <taxon>Sar</taxon>
        <taxon>Stramenopiles</taxon>
        <taxon>Oomycota</taxon>
        <taxon>Peronosporomycetes</taxon>
        <taxon>Peronosporales</taxon>
        <taxon>Peronosporaceae</taxon>
        <taxon>Phytophthora</taxon>
    </lineage>
</organism>
<dbReference type="Proteomes" id="UP000709295">
    <property type="component" value="Unassembled WGS sequence"/>
</dbReference>
<evidence type="ECO:0000313" key="1">
    <source>
        <dbReference type="EMBL" id="KAG6945843.1"/>
    </source>
</evidence>
<reference evidence="1" key="1">
    <citation type="submission" date="2021-01" db="EMBL/GenBank/DDBJ databases">
        <title>Phytophthora aleatoria, a newly-described species from Pinus radiata is distinct from Phytophthora cactorum isolates based on comparative genomics.</title>
        <authorList>
            <person name="Mcdougal R."/>
            <person name="Panda P."/>
            <person name="Williams N."/>
            <person name="Studholme D.J."/>
        </authorList>
    </citation>
    <scope>NUCLEOTIDE SEQUENCE</scope>
    <source>
        <strain evidence="1">NZFS 4037</strain>
    </source>
</reference>
<name>A0A8J5IJ09_9STRA</name>
<dbReference type="AlphaFoldDB" id="A0A8J5IJ09"/>
<keyword evidence="2" id="KW-1185">Reference proteome</keyword>
<gene>
    <name evidence="1" type="ORF">JG688_00016352</name>
</gene>